<dbReference type="AlphaFoldDB" id="A0A076PQ07"/>
<protein>
    <submittedName>
        <fullName evidence="3">LuxR family transcriptional regulator</fullName>
    </submittedName>
</protein>
<accession>A0A076PQ07</accession>
<dbReference type="PROSITE" id="PS00622">
    <property type="entry name" value="HTH_LUXR_1"/>
    <property type="match status" value="1"/>
</dbReference>
<reference evidence="3 4" key="1">
    <citation type="journal article" date="2014" name="Genome Announc.">
        <title>Complete Genome Sequence of Polychlorinated Biphenyl Degrader Comamonas testosteroni TK102 (NBRC 109938).</title>
        <authorList>
            <person name="Fukuda K."/>
            <person name="Hosoyama A."/>
            <person name="Tsuchikane K."/>
            <person name="Ohji S."/>
            <person name="Yamazoe A."/>
            <person name="Fujita N."/>
            <person name="Shintani M."/>
            <person name="Kimbara K."/>
        </authorList>
    </citation>
    <scope>NUCLEOTIDE SEQUENCE [LARGE SCALE GENOMIC DNA]</scope>
    <source>
        <strain evidence="3">TK102</strain>
    </source>
</reference>
<dbReference type="PROSITE" id="PS50043">
    <property type="entry name" value="HTH_LUXR_2"/>
    <property type="match status" value="1"/>
</dbReference>
<dbReference type="KEGG" id="ctes:O987_18575"/>
<dbReference type="InterPro" id="IPR039420">
    <property type="entry name" value="WalR-like"/>
</dbReference>
<dbReference type="HOGENOM" id="CLU_000445_90_8_4"/>
<organism evidence="3 4">
    <name type="scientific">Comamonas testosteroni TK102</name>
    <dbReference type="NCBI Taxonomy" id="1392005"/>
    <lineage>
        <taxon>Bacteria</taxon>
        <taxon>Pseudomonadati</taxon>
        <taxon>Pseudomonadota</taxon>
        <taxon>Betaproteobacteria</taxon>
        <taxon>Burkholderiales</taxon>
        <taxon>Comamonadaceae</taxon>
        <taxon>Comamonas</taxon>
    </lineage>
</organism>
<dbReference type="Pfam" id="PF00196">
    <property type="entry name" value="GerE"/>
    <property type="match status" value="1"/>
</dbReference>
<dbReference type="PANTHER" id="PTHR43214">
    <property type="entry name" value="TWO-COMPONENT RESPONSE REGULATOR"/>
    <property type="match status" value="1"/>
</dbReference>
<dbReference type="SMART" id="SM00421">
    <property type="entry name" value="HTH_LUXR"/>
    <property type="match status" value="1"/>
</dbReference>
<dbReference type="SUPFAM" id="SSF46894">
    <property type="entry name" value="C-terminal effector domain of the bipartite response regulators"/>
    <property type="match status" value="1"/>
</dbReference>
<dbReference type="CDD" id="cd06170">
    <property type="entry name" value="LuxR_C_like"/>
    <property type="match status" value="1"/>
</dbReference>
<dbReference type="PRINTS" id="PR00038">
    <property type="entry name" value="HTHLUXR"/>
</dbReference>
<dbReference type="GO" id="GO:0003677">
    <property type="term" value="F:DNA binding"/>
    <property type="evidence" value="ECO:0007669"/>
    <property type="project" value="UniProtKB-KW"/>
</dbReference>
<evidence type="ECO:0000259" key="2">
    <source>
        <dbReference type="PROSITE" id="PS50043"/>
    </source>
</evidence>
<proteinExistence type="predicted"/>
<dbReference type="RefSeq" id="WP_003053584.1">
    <property type="nucleotide sequence ID" value="NZ_CP006704.1"/>
</dbReference>
<dbReference type="PANTHER" id="PTHR43214:SF43">
    <property type="entry name" value="TWO-COMPONENT RESPONSE REGULATOR"/>
    <property type="match status" value="1"/>
</dbReference>
<dbReference type="EMBL" id="CP006704">
    <property type="protein sequence ID" value="AIJ47823.1"/>
    <property type="molecule type" value="Genomic_DNA"/>
</dbReference>
<dbReference type="GO" id="GO:0006355">
    <property type="term" value="P:regulation of DNA-templated transcription"/>
    <property type="evidence" value="ECO:0007669"/>
    <property type="project" value="InterPro"/>
</dbReference>
<evidence type="ECO:0000256" key="1">
    <source>
        <dbReference type="ARBA" id="ARBA00023125"/>
    </source>
</evidence>
<dbReference type="Gene3D" id="1.10.10.10">
    <property type="entry name" value="Winged helix-like DNA-binding domain superfamily/Winged helix DNA-binding domain"/>
    <property type="match status" value="1"/>
</dbReference>
<dbReference type="InterPro" id="IPR016032">
    <property type="entry name" value="Sig_transdc_resp-reg_C-effctor"/>
</dbReference>
<dbReference type="Proteomes" id="UP000028782">
    <property type="component" value="Chromosome"/>
</dbReference>
<keyword evidence="1" id="KW-0238">DNA-binding</keyword>
<dbReference type="InterPro" id="IPR000792">
    <property type="entry name" value="Tscrpt_reg_LuxR_C"/>
</dbReference>
<name>A0A076PQ07_COMTE</name>
<dbReference type="InterPro" id="IPR036388">
    <property type="entry name" value="WH-like_DNA-bd_sf"/>
</dbReference>
<evidence type="ECO:0000313" key="3">
    <source>
        <dbReference type="EMBL" id="AIJ47823.1"/>
    </source>
</evidence>
<evidence type="ECO:0000313" key="4">
    <source>
        <dbReference type="Proteomes" id="UP000028782"/>
    </source>
</evidence>
<feature type="domain" description="HTH luxR-type" evidence="2">
    <location>
        <begin position="142"/>
        <end position="207"/>
    </location>
</feature>
<sequence>MNALPVLMLTQDATLWQEWQQIAGPQWMPARGQTLADLQRWKQQGRTVVVLDAALPSLPEPTASRWNELLKDLQVLVLSNRPSDEEGRNLLSRGACGYAHAQSSSEVLSRMLQSMAGGNIWLGRSLLQRLLRDVDARLPEQESDWAEPLSAREQEVARYASLGDSNAEIAERMSISERTVRAHLSAVFEKLQVQDRLMLTLKVHGIGRRQLA</sequence>
<dbReference type="Gene3D" id="3.40.50.2300">
    <property type="match status" value="1"/>
</dbReference>
<gene>
    <name evidence="3" type="ORF">O987_18575</name>
</gene>